<dbReference type="RefSeq" id="WP_145351474.1">
    <property type="nucleotide sequence ID" value="NZ_CP036262.1"/>
</dbReference>
<organism evidence="2 3">
    <name type="scientific">Roseimaritima multifibrata</name>
    <dbReference type="NCBI Taxonomy" id="1930274"/>
    <lineage>
        <taxon>Bacteria</taxon>
        <taxon>Pseudomonadati</taxon>
        <taxon>Planctomycetota</taxon>
        <taxon>Planctomycetia</taxon>
        <taxon>Pirellulales</taxon>
        <taxon>Pirellulaceae</taxon>
        <taxon>Roseimaritima</taxon>
    </lineage>
</organism>
<dbReference type="EMBL" id="CP036262">
    <property type="protein sequence ID" value="QDS93279.1"/>
    <property type="molecule type" value="Genomic_DNA"/>
</dbReference>
<feature type="transmembrane region" description="Helical" evidence="1">
    <location>
        <begin position="110"/>
        <end position="132"/>
    </location>
</feature>
<reference evidence="2 3" key="1">
    <citation type="submission" date="2019-02" db="EMBL/GenBank/DDBJ databases">
        <title>Deep-cultivation of Planctomycetes and their phenomic and genomic characterization uncovers novel biology.</title>
        <authorList>
            <person name="Wiegand S."/>
            <person name="Jogler M."/>
            <person name="Boedeker C."/>
            <person name="Pinto D."/>
            <person name="Vollmers J."/>
            <person name="Rivas-Marin E."/>
            <person name="Kohn T."/>
            <person name="Peeters S.H."/>
            <person name="Heuer A."/>
            <person name="Rast P."/>
            <person name="Oberbeckmann S."/>
            <person name="Bunk B."/>
            <person name="Jeske O."/>
            <person name="Meyerdierks A."/>
            <person name="Storesund J.E."/>
            <person name="Kallscheuer N."/>
            <person name="Luecker S."/>
            <person name="Lage O.M."/>
            <person name="Pohl T."/>
            <person name="Merkel B.J."/>
            <person name="Hornburger P."/>
            <person name="Mueller R.-W."/>
            <person name="Bruemmer F."/>
            <person name="Labrenz M."/>
            <person name="Spormann A.M."/>
            <person name="Op den Camp H."/>
            <person name="Overmann J."/>
            <person name="Amann R."/>
            <person name="Jetten M.S.M."/>
            <person name="Mascher T."/>
            <person name="Medema M.H."/>
            <person name="Devos D.P."/>
            <person name="Kaster A.-K."/>
            <person name="Ovreas L."/>
            <person name="Rohde M."/>
            <person name="Galperin M.Y."/>
            <person name="Jogler C."/>
        </authorList>
    </citation>
    <scope>NUCLEOTIDE SEQUENCE [LARGE SCALE GENOMIC DNA]</scope>
    <source>
        <strain evidence="2 3">FF011L</strain>
    </source>
</reference>
<keyword evidence="1" id="KW-1133">Transmembrane helix</keyword>
<feature type="transmembrane region" description="Helical" evidence="1">
    <location>
        <begin position="70"/>
        <end position="89"/>
    </location>
</feature>
<gene>
    <name evidence="2" type="ORF">FF011L_20410</name>
</gene>
<evidence type="ECO:0000313" key="2">
    <source>
        <dbReference type="EMBL" id="QDS93279.1"/>
    </source>
</evidence>
<dbReference type="AlphaFoldDB" id="A0A517MEG8"/>
<feature type="transmembrane region" description="Helical" evidence="1">
    <location>
        <begin position="31"/>
        <end position="50"/>
    </location>
</feature>
<accession>A0A517MEG8</accession>
<keyword evidence="3" id="KW-1185">Reference proteome</keyword>
<name>A0A517MEG8_9BACT</name>
<sequence>MPNPYDPPPPTKQRNRTPAWYTTDVADWEKTLSITWVLSVVTLLLGGFAPETSEAVQRSLWLPGPRVVGGVGYTLLCLCMATLPAMLAGGLHHLAMRVSEKVTYRAPLKILMGTTGILIAIATGVGVGYLLIN</sequence>
<evidence type="ECO:0000313" key="3">
    <source>
        <dbReference type="Proteomes" id="UP000320672"/>
    </source>
</evidence>
<evidence type="ECO:0000256" key="1">
    <source>
        <dbReference type="SAM" id="Phobius"/>
    </source>
</evidence>
<keyword evidence="1" id="KW-0812">Transmembrane</keyword>
<keyword evidence="1" id="KW-0472">Membrane</keyword>
<proteinExistence type="predicted"/>
<dbReference type="Proteomes" id="UP000320672">
    <property type="component" value="Chromosome"/>
</dbReference>
<protein>
    <submittedName>
        <fullName evidence="2">Uncharacterized protein</fullName>
    </submittedName>
</protein>
<dbReference type="KEGG" id="rml:FF011L_20410"/>
<dbReference type="OrthoDB" id="10012583at2"/>